<gene>
    <name evidence="3" type="ORF">SS50377_12475</name>
    <name evidence="4" type="ORF">SS50377_26978</name>
</gene>
<feature type="compositionally biased region" description="Polar residues" evidence="2">
    <location>
        <begin position="1"/>
        <end position="11"/>
    </location>
</feature>
<sequence>MYGILTQSSPVQSQSLKNSKKLLSPNQKHYDNKFDQMVDKEVQKILNFNPSYFKAEEVQSQESIQTSKPQITQKLFKSDLISNQIFEKQRKKPEQSQPPWSNPSSQFVFPFTFLNDAIIIYRIQALHQQPTILLEKSINITPVPFNLVIEDLVLYKNKDKTKPKLTNLNAKLIFPFEYIVNDNLTTNIQPVVENIIPFPFQDIIIDIVIIKYITLKLVKTSSKLSSEFPHPFTELLLSCTIYKINLYISKQQEQNSSLIFPFKFKIDEIIAYTNDQDQPLNLEIKELRVKKNQIEAELSRAKTEKKKMKQQQLSIQLRNITGLLNAKTALKVELQK</sequence>
<evidence type="ECO:0000313" key="5">
    <source>
        <dbReference type="Proteomes" id="UP000018208"/>
    </source>
</evidence>
<keyword evidence="1" id="KW-0175">Coiled coil</keyword>
<reference evidence="4" key="2">
    <citation type="submission" date="2020-12" db="EMBL/GenBank/DDBJ databases">
        <title>New Spironucleus salmonicida genome in near-complete chromosomes.</title>
        <authorList>
            <person name="Xu F."/>
            <person name="Kurt Z."/>
            <person name="Jimenez-Gonzalez A."/>
            <person name="Astvaldsson A."/>
            <person name="Andersson J.O."/>
            <person name="Svard S.G."/>
        </authorList>
    </citation>
    <scope>NUCLEOTIDE SEQUENCE</scope>
    <source>
        <strain evidence="4">ATCC 50377</strain>
    </source>
</reference>
<reference evidence="3 4" key="1">
    <citation type="journal article" date="2014" name="PLoS Genet.">
        <title>The Genome of Spironucleus salmonicida Highlights a Fish Pathogen Adapted to Fluctuating Environments.</title>
        <authorList>
            <person name="Xu F."/>
            <person name="Jerlstrom-Hultqvist J."/>
            <person name="Einarsson E."/>
            <person name="Astvaldsson A."/>
            <person name="Svard S.G."/>
            <person name="Andersson J.O."/>
        </authorList>
    </citation>
    <scope>NUCLEOTIDE SEQUENCE</scope>
    <source>
        <strain evidence="4">ATCC 50377</strain>
    </source>
</reference>
<dbReference type="AlphaFoldDB" id="V6M2K5"/>
<protein>
    <submittedName>
        <fullName evidence="3">Uncharacterized protein</fullName>
    </submittedName>
</protein>
<evidence type="ECO:0000256" key="1">
    <source>
        <dbReference type="SAM" id="Coils"/>
    </source>
</evidence>
<evidence type="ECO:0000313" key="3">
    <source>
        <dbReference type="EMBL" id="EST47489.1"/>
    </source>
</evidence>
<feature type="compositionally biased region" description="Low complexity" evidence="2">
    <location>
        <begin position="12"/>
        <end position="27"/>
    </location>
</feature>
<dbReference type="VEuPathDB" id="GiardiaDB:SS50377_26978"/>
<feature type="coiled-coil region" evidence="1">
    <location>
        <begin position="284"/>
        <end position="311"/>
    </location>
</feature>
<accession>V6M2K5</accession>
<dbReference type="EMBL" id="AUWU02000007">
    <property type="protein sequence ID" value="KAH0570692.1"/>
    <property type="molecule type" value="Genomic_DNA"/>
</dbReference>
<proteinExistence type="predicted"/>
<feature type="region of interest" description="Disordered" evidence="2">
    <location>
        <begin position="1"/>
        <end position="28"/>
    </location>
</feature>
<name>V6M2K5_9EUKA</name>
<evidence type="ECO:0000256" key="2">
    <source>
        <dbReference type="SAM" id="MobiDB-lite"/>
    </source>
</evidence>
<organism evidence="3">
    <name type="scientific">Spironucleus salmonicida</name>
    <dbReference type="NCBI Taxonomy" id="348837"/>
    <lineage>
        <taxon>Eukaryota</taxon>
        <taxon>Metamonada</taxon>
        <taxon>Diplomonadida</taxon>
        <taxon>Hexamitidae</taxon>
        <taxon>Hexamitinae</taxon>
        <taxon>Spironucleus</taxon>
    </lineage>
</organism>
<dbReference type="EMBL" id="KI546040">
    <property type="protein sequence ID" value="EST47489.1"/>
    <property type="molecule type" value="Genomic_DNA"/>
</dbReference>
<keyword evidence="5" id="KW-1185">Reference proteome</keyword>
<dbReference type="Proteomes" id="UP000018208">
    <property type="component" value="Unassembled WGS sequence"/>
</dbReference>
<evidence type="ECO:0000313" key="4">
    <source>
        <dbReference type="EMBL" id="KAH0570692.1"/>
    </source>
</evidence>